<dbReference type="EMBL" id="MN739207">
    <property type="protein sequence ID" value="QHS93602.1"/>
    <property type="molecule type" value="Genomic_DNA"/>
</dbReference>
<dbReference type="SUPFAM" id="SSF58100">
    <property type="entry name" value="Bacterial hemolysins"/>
    <property type="match status" value="1"/>
</dbReference>
<accession>A0A6C0BNN8</accession>
<dbReference type="AlphaFoldDB" id="A0A6C0BNN8"/>
<organism evidence="3">
    <name type="scientific">viral metagenome</name>
    <dbReference type="NCBI Taxonomy" id="1070528"/>
    <lineage>
        <taxon>unclassified sequences</taxon>
        <taxon>metagenomes</taxon>
        <taxon>organismal metagenomes</taxon>
    </lineage>
</organism>
<protein>
    <submittedName>
        <fullName evidence="3">Uncharacterized protein</fullName>
    </submittedName>
</protein>
<sequence>MPSKKVYPWSHLVSQVPEDNDEGGFVDIMDAKQSQQSLKKVQSTLAETQTNFNSLEEISAKTVDELEEQVNQLQAQLKQVQEEAKAAQEQLQQQVSTAAQVNYNELIMCILTQAVIAHSRGLDAKDTKRRTLKGVYSWLKQRQRIMDYIVAENMNPELHDQVNALLQLDKDTIVNHIDSVLGVQQASTQPSIRSTQAPPASIRSNQAPPASIRSIRSTQAPPASIRSTQT</sequence>
<evidence type="ECO:0000256" key="2">
    <source>
        <dbReference type="SAM" id="MobiDB-lite"/>
    </source>
</evidence>
<evidence type="ECO:0000313" key="3">
    <source>
        <dbReference type="EMBL" id="QHS93602.1"/>
    </source>
</evidence>
<keyword evidence="1" id="KW-0175">Coiled coil</keyword>
<evidence type="ECO:0000256" key="1">
    <source>
        <dbReference type="SAM" id="Coils"/>
    </source>
</evidence>
<feature type="region of interest" description="Disordered" evidence="2">
    <location>
        <begin position="185"/>
        <end position="230"/>
    </location>
</feature>
<proteinExistence type="predicted"/>
<name>A0A6C0BNN8_9ZZZZ</name>
<feature type="coiled-coil region" evidence="1">
    <location>
        <begin position="31"/>
        <end position="97"/>
    </location>
</feature>
<reference evidence="3" key="1">
    <citation type="journal article" date="2020" name="Nature">
        <title>Giant virus diversity and host interactions through global metagenomics.</title>
        <authorList>
            <person name="Schulz F."/>
            <person name="Roux S."/>
            <person name="Paez-Espino D."/>
            <person name="Jungbluth S."/>
            <person name="Walsh D.A."/>
            <person name="Denef V.J."/>
            <person name="McMahon K.D."/>
            <person name="Konstantinidis K.T."/>
            <person name="Eloe-Fadrosh E.A."/>
            <person name="Kyrpides N.C."/>
            <person name="Woyke T."/>
        </authorList>
    </citation>
    <scope>NUCLEOTIDE SEQUENCE</scope>
    <source>
        <strain evidence="3">GVMAG-M-3300018080-19</strain>
    </source>
</reference>